<evidence type="ECO:0000256" key="3">
    <source>
        <dbReference type="ARBA" id="ARBA00022525"/>
    </source>
</evidence>
<dbReference type="InterPro" id="IPR039641">
    <property type="entry name" value="LCR"/>
</dbReference>
<evidence type="ECO:0000256" key="4">
    <source>
        <dbReference type="ARBA" id="ARBA00022529"/>
    </source>
</evidence>
<evidence type="ECO:0000256" key="8">
    <source>
        <dbReference type="ARBA" id="ARBA00023157"/>
    </source>
</evidence>
<protein>
    <recommendedName>
        <fullName evidence="9">Defensin-like protein</fullName>
    </recommendedName>
</protein>
<dbReference type="Proteomes" id="UP000836841">
    <property type="component" value="Chromosome 7"/>
</dbReference>
<keyword evidence="4 9" id="KW-0929">Antimicrobial</keyword>
<dbReference type="PANTHER" id="PTHR36788">
    <property type="entry name" value="DEFENSIN-LIKE PROTEIN 183"/>
    <property type="match status" value="1"/>
</dbReference>
<comment type="subcellular location">
    <subcellularLocation>
        <location evidence="1 9">Secreted</location>
    </subcellularLocation>
</comment>
<evidence type="ECO:0000256" key="5">
    <source>
        <dbReference type="ARBA" id="ARBA00022577"/>
    </source>
</evidence>
<gene>
    <name evidence="10" type="ORF">TAV2_LOCUS23880</name>
</gene>
<dbReference type="GO" id="GO:0050832">
    <property type="term" value="P:defense response to fungus"/>
    <property type="evidence" value="ECO:0007669"/>
    <property type="project" value="UniProtKB-UniRule"/>
</dbReference>
<evidence type="ECO:0000256" key="9">
    <source>
        <dbReference type="RuleBase" id="RU367109"/>
    </source>
</evidence>
<keyword evidence="11" id="KW-1185">Reference proteome</keyword>
<sequence>MAKATSVLVLPIIFLVMFALVQQMSACMAVIGSCRDIRDCDGTCKSKFGIVSSGYCDHVPVGYGACICSKPCPKEKTLT</sequence>
<evidence type="ECO:0000313" key="11">
    <source>
        <dbReference type="Proteomes" id="UP000836841"/>
    </source>
</evidence>
<dbReference type="EMBL" id="OU466863">
    <property type="protein sequence ID" value="CAH2077517.1"/>
    <property type="molecule type" value="Genomic_DNA"/>
</dbReference>
<comment type="similarity">
    <text evidence="2 9">Belongs to the DEFL family.</text>
</comment>
<evidence type="ECO:0000256" key="2">
    <source>
        <dbReference type="ARBA" id="ARBA00006722"/>
    </source>
</evidence>
<dbReference type="PANTHER" id="PTHR36788:SF3">
    <property type="entry name" value="DEFENSIN-LIKE PROTEIN 171-RELATED"/>
    <property type="match status" value="1"/>
</dbReference>
<proteinExistence type="inferred from homology"/>
<keyword evidence="6 9" id="KW-0732">Signal</keyword>
<dbReference type="AlphaFoldDB" id="A0AAU9SZW2"/>
<dbReference type="GO" id="GO:0031640">
    <property type="term" value="P:killing of cells of another organism"/>
    <property type="evidence" value="ECO:0007669"/>
    <property type="project" value="UniProtKB-UniRule"/>
</dbReference>
<evidence type="ECO:0000313" key="10">
    <source>
        <dbReference type="EMBL" id="CAH2077517.1"/>
    </source>
</evidence>
<feature type="chain" id="PRO_5043093412" description="Defensin-like protein" evidence="9">
    <location>
        <begin position="24"/>
        <end position="79"/>
    </location>
</feature>
<reference evidence="10 11" key="1">
    <citation type="submission" date="2022-03" db="EMBL/GenBank/DDBJ databases">
        <authorList>
            <person name="Nunn A."/>
            <person name="Chopra R."/>
            <person name="Nunn A."/>
            <person name="Contreras Garrido A."/>
        </authorList>
    </citation>
    <scope>NUCLEOTIDE SEQUENCE [LARGE SCALE GENOMIC DNA]</scope>
</reference>
<dbReference type="PROSITE" id="PS51257">
    <property type="entry name" value="PROKAR_LIPOPROTEIN"/>
    <property type="match status" value="1"/>
</dbReference>
<dbReference type="GO" id="GO:0005576">
    <property type="term" value="C:extracellular region"/>
    <property type="evidence" value="ECO:0007669"/>
    <property type="project" value="UniProtKB-SubCell"/>
</dbReference>
<keyword evidence="7 9" id="KW-0611">Plant defense</keyword>
<keyword evidence="5 9" id="KW-0295">Fungicide</keyword>
<keyword evidence="8" id="KW-1015">Disulfide bond</keyword>
<evidence type="ECO:0000256" key="6">
    <source>
        <dbReference type="ARBA" id="ARBA00022729"/>
    </source>
</evidence>
<organism evidence="10 11">
    <name type="scientific">Thlaspi arvense</name>
    <name type="common">Field penny-cress</name>
    <dbReference type="NCBI Taxonomy" id="13288"/>
    <lineage>
        <taxon>Eukaryota</taxon>
        <taxon>Viridiplantae</taxon>
        <taxon>Streptophyta</taxon>
        <taxon>Embryophyta</taxon>
        <taxon>Tracheophyta</taxon>
        <taxon>Spermatophyta</taxon>
        <taxon>Magnoliopsida</taxon>
        <taxon>eudicotyledons</taxon>
        <taxon>Gunneridae</taxon>
        <taxon>Pentapetalae</taxon>
        <taxon>rosids</taxon>
        <taxon>malvids</taxon>
        <taxon>Brassicales</taxon>
        <taxon>Brassicaceae</taxon>
        <taxon>Thlaspideae</taxon>
        <taxon>Thlaspi</taxon>
    </lineage>
</organism>
<feature type="signal peptide" evidence="9">
    <location>
        <begin position="1"/>
        <end position="23"/>
    </location>
</feature>
<evidence type="ECO:0000256" key="7">
    <source>
        <dbReference type="ARBA" id="ARBA00022821"/>
    </source>
</evidence>
<evidence type="ECO:0000256" key="1">
    <source>
        <dbReference type="ARBA" id="ARBA00004613"/>
    </source>
</evidence>
<keyword evidence="3 9" id="KW-0964">Secreted</keyword>
<name>A0AAU9SZW2_THLAR</name>
<accession>A0AAU9SZW2</accession>